<accession>A0A3M7Q175</accession>
<protein>
    <submittedName>
        <fullName evidence="2">Uncharacterized protein</fullName>
    </submittedName>
</protein>
<evidence type="ECO:0000313" key="2">
    <source>
        <dbReference type="EMBL" id="RNA05140.1"/>
    </source>
</evidence>
<proteinExistence type="predicted"/>
<organism evidence="2 3">
    <name type="scientific">Brachionus plicatilis</name>
    <name type="common">Marine rotifer</name>
    <name type="synonym">Brachionus muelleri</name>
    <dbReference type="NCBI Taxonomy" id="10195"/>
    <lineage>
        <taxon>Eukaryota</taxon>
        <taxon>Metazoa</taxon>
        <taxon>Spiralia</taxon>
        <taxon>Gnathifera</taxon>
        <taxon>Rotifera</taxon>
        <taxon>Eurotatoria</taxon>
        <taxon>Monogononta</taxon>
        <taxon>Pseudotrocha</taxon>
        <taxon>Ploima</taxon>
        <taxon>Brachionidae</taxon>
        <taxon>Brachionus</taxon>
    </lineage>
</organism>
<keyword evidence="1" id="KW-0732">Signal</keyword>
<name>A0A3M7Q175_BRAPC</name>
<reference evidence="2 3" key="1">
    <citation type="journal article" date="2018" name="Sci. Rep.">
        <title>Genomic signatures of local adaptation to the degree of environmental predictability in rotifers.</title>
        <authorList>
            <person name="Franch-Gras L."/>
            <person name="Hahn C."/>
            <person name="Garcia-Roger E.M."/>
            <person name="Carmona M.J."/>
            <person name="Serra M."/>
            <person name="Gomez A."/>
        </authorList>
    </citation>
    <scope>NUCLEOTIDE SEQUENCE [LARGE SCALE GENOMIC DNA]</scope>
    <source>
        <strain evidence="2">HYR1</strain>
    </source>
</reference>
<dbReference type="EMBL" id="REGN01007837">
    <property type="protein sequence ID" value="RNA05140.1"/>
    <property type="molecule type" value="Genomic_DNA"/>
</dbReference>
<keyword evidence="3" id="KW-1185">Reference proteome</keyword>
<comment type="caution">
    <text evidence="2">The sequence shown here is derived from an EMBL/GenBank/DDBJ whole genome shotgun (WGS) entry which is preliminary data.</text>
</comment>
<gene>
    <name evidence="2" type="ORF">BpHYR1_049979</name>
</gene>
<evidence type="ECO:0000256" key="1">
    <source>
        <dbReference type="SAM" id="SignalP"/>
    </source>
</evidence>
<dbReference type="AlphaFoldDB" id="A0A3M7Q175"/>
<feature type="signal peptide" evidence="1">
    <location>
        <begin position="1"/>
        <end position="24"/>
    </location>
</feature>
<sequence>MENKLLKGKLTFFILLQLSNLTLGMLREFDNSNKNSKVKKALDCFEAEKVATLKSVNIDKKFIYWSKLYLVNDIWNCTRGSIFYNRIDF</sequence>
<feature type="chain" id="PRO_5018328210" evidence="1">
    <location>
        <begin position="25"/>
        <end position="89"/>
    </location>
</feature>
<evidence type="ECO:0000313" key="3">
    <source>
        <dbReference type="Proteomes" id="UP000276133"/>
    </source>
</evidence>
<dbReference type="Proteomes" id="UP000276133">
    <property type="component" value="Unassembled WGS sequence"/>
</dbReference>